<dbReference type="GO" id="GO:0000976">
    <property type="term" value="F:transcription cis-regulatory region binding"/>
    <property type="evidence" value="ECO:0007669"/>
    <property type="project" value="TreeGrafter"/>
</dbReference>
<dbReference type="InterPro" id="IPR036271">
    <property type="entry name" value="Tet_transcr_reg_TetR-rel_C_sf"/>
</dbReference>
<reference evidence="6 7" key="1">
    <citation type="submission" date="2018-03" db="EMBL/GenBank/DDBJ databases">
        <title>Bioinformatic expansion and discovery of thiopeptide antibiotics.</title>
        <authorList>
            <person name="Schwalen C.J."/>
            <person name="Hudson G.A."/>
            <person name="Mitchell D.A."/>
        </authorList>
    </citation>
    <scope>NUCLEOTIDE SEQUENCE [LARGE SCALE GENOMIC DNA]</scope>
    <source>
        <strain evidence="6 7">ATCC 21389</strain>
    </source>
</reference>
<keyword evidence="7" id="KW-1185">Reference proteome</keyword>
<evidence type="ECO:0000313" key="7">
    <source>
        <dbReference type="Proteomes" id="UP000248039"/>
    </source>
</evidence>
<evidence type="ECO:0000256" key="4">
    <source>
        <dbReference type="PROSITE-ProRule" id="PRU00335"/>
    </source>
</evidence>
<gene>
    <name evidence="6" type="ORF">C7C46_08455</name>
</gene>
<evidence type="ECO:0000259" key="5">
    <source>
        <dbReference type="PROSITE" id="PS50977"/>
    </source>
</evidence>
<dbReference type="PROSITE" id="PS50977">
    <property type="entry name" value="HTH_TETR_2"/>
    <property type="match status" value="1"/>
</dbReference>
<dbReference type="Pfam" id="PF00440">
    <property type="entry name" value="TetR_N"/>
    <property type="match status" value="1"/>
</dbReference>
<keyword evidence="1" id="KW-0805">Transcription regulation</keyword>
<dbReference type="PRINTS" id="PR00455">
    <property type="entry name" value="HTHTETR"/>
</dbReference>
<dbReference type="InterPro" id="IPR001647">
    <property type="entry name" value="HTH_TetR"/>
</dbReference>
<dbReference type="PANTHER" id="PTHR30055">
    <property type="entry name" value="HTH-TYPE TRANSCRIPTIONAL REGULATOR RUTR"/>
    <property type="match status" value="1"/>
</dbReference>
<proteinExistence type="predicted"/>
<dbReference type="InterPro" id="IPR047923">
    <property type="entry name" value="ArpA-like"/>
</dbReference>
<name>A0A2V4NRP4_9ACTN</name>
<evidence type="ECO:0000256" key="1">
    <source>
        <dbReference type="ARBA" id="ARBA00023015"/>
    </source>
</evidence>
<dbReference type="Proteomes" id="UP000248039">
    <property type="component" value="Unassembled WGS sequence"/>
</dbReference>
<dbReference type="NCBIfam" id="NF041196">
    <property type="entry name" value="ScbR_bind_reg"/>
    <property type="match status" value="1"/>
</dbReference>
<dbReference type="SUPFAM" id="SSF48498">
    <property type="entry name" value="Tetracyclin repressor-like, C-terminal domain"/>
    <property type="match status" value="1"/>
</dbReference>
<comment type="caution">
    <text evidence="6">The sequence shown here is derived from an EMBL/GenBank/DDBJ whole genome shotgun (WGS) entry which is preliminary data.</text>
</comment>
<dbReference type="PANTHER" id="PTHR30055:SF234">
    <property type="entry name" value="HTH-TYPE TRANSCRIPTIONAL REGULATOR BETI"/>
    <property type="match status" value="1"/>
</dbReference>
<dbReference type="SUPFAM" id="SSF46689">
    <property type="entry name" value="Homeodomain-like"/>
    <property type="match status" value="1"/>
</dbReference>
<evidence type="ECO:0000313" key="6">
    <source>
        <dbReference type="EMBL" id="PYC83768.1"/>
    </source>
</evidence>
<dbReference type="GO" id="GO:0003700">
    <property type="term" value="F:DNA-binding transcription factor activity"/>
    <property type="evidence" value="ECO:0007669"/>
    <property type="project" value="TreeGrafter"/>
</dbReference>
<keyword evidence="2 4" id="KW-0238">DNA-binding</keyword>
<dbReference type="RefSeq" id="WP_110667357.1">
    <property type="nucleotide sequence ID" value="NZ_PYBW01000027.1"/>
</dbReference>
<organism evidence="6 7">
    <name type="scientific">Streptomyces tateyamensis</name>
    <dbReference type="NCBI Taxonomy" id="565073"/>
    <lineage>
        <taxon>Bacteria</taxon>
        <taxon>Bacillati</taxon>
        <taxon>Actinomycetota</taxon>
        <taxon>Actinomycetes</taxon>
        <taxon>Kitasatosporales</taxon>
        <taxon>Streptomycetaceae</taxon>
        <taxon>Streptomyces</taxon>
    </lineage>
</organism>
<dbReference type="InterPro" id="IPR009057">
    <property type="entry name" value="Homeodomain-like_sf"/>
</dbReference>
<dbReference type="InterPro" id="IPR050109">
    <property type="entry name" value="HTH-type_TetR-like_transc_reg"/>
</dbReference>
<evidence type="ECO:0000256" key="2">
    <source>
        <dbReference type="ARBA" id="ARBA00023125"/>
    </source>
</evidence>
<dbReference type="PROSITE" id="PS01081">
    <property type="entry name" value="HTH_TETR_1"/>
    <property type="match status" value="1"/>
</dbReference>
<keyword evidence="3" id="KW-0804">Transcription</keyword>
<dbReference type="OrthoDB" id="3237195at2"/>
<dbReference type="InterPro" id="IPR023772">
    <property type="entry name" value="DNA-bd_HTH_TetR-type_CS"/>
</dbReference>
<sequence length="220" mass="23603">MAQQERAIRTRRAILEAAATVFAERGYAAATIAEILAQAGVTKGALYFHFGSKEELARGVLSAQVSGGRPVPQASKLQEWVDVGLVLAHRLPRDPILQAGARLTLEPEVRELLGEEGGTAWAAWAEVSAGMLAEAQRRGEVLPHVNPKETAELMVGTWTGVQLVSQFSSGWADLEMRIAALFRHFLPAIAVPAILGHLDTSPERGARLVAEADQQVADQG</sequence>
<feature type="DNA-binding region" description="H-T-H motif" evidence="4">
    <location>
        <begin position="31"/>
        <end position="50"/>
    </location>
</feature>
<dbReference type="EMBL" id="PYBW01000027">
    <property type="protein sequence ID" value="PYC83768.1"/>
    <property type="molecule type" value="Genomic_DNA"/>
</dbReference>
<dbReference type="AlphaFoldDB" id="A0A2V4NRP4"/>
<dbReference type="Gene3D" id="1.10.357.10">
    <property type="entry name" value="Tetracycline Repressor, domain 2"/>
    <property type="match status" value="1"/>
</dbReference>
<accession>A0A2V4NRP4</accession>
<feature type="domain" description="HTH tetR-type" evidence="5">
    <location>
        <begin position="8"/>
        <end position="68"/>
    </location>
</feature>
<protein>
    <submittedName>
        <fullName evidence="6">TetR family transcriptional regulator</fullName>
    </submittedName>
</protein>
<evidence type="ECO:0000256" key="3">
    <source>
        <dbReference type="ARBA" id="ARBA00023163"/>
    </source>
</evidence>